<reference evidence="2" key="1">
    <citation type="submission" date="2016-10" db="EMBL/GenBank/DDBJ databases">
        <authorList>
            <person name="Varghese N."/>
            <person name="Submissions S."/>
        </authorList>
    </citation>
    <scope>NUCLEOTIDE SEQUENCE [LARGE SCALE GENOMIC DNA]</scope>
    <source>
        <strain evidence="2">CGMCC 1.6474</strain>
    </source>
</reference>
<organism evidence="1 2">
    <name type="scientific">Methylorubrum salsuginis</name>
    <dbReference type="NCBI Taxonomy" id="414703"/>
    <lineage>
        <taxon>Bacteria</taxon>
        <taxon>Pseudomonadati</taxon>
        <taxon>Pseudomonadota</taxon>
        <taxon>Alphaproteobacteria</taxon>
        <taxon>Hyphomicrobiales</taxon>
        <taxon>Methylobacteriaceae</taxon>
        <taxon>Methylorubrum</taxon>
    </lineage>
</organism>
<sequence length="206" mass="22182">MAERAESGFTLIEMIVSLALMALIAMLLIQSLQATGLVTRSAQRLAAQEEVQLVRGHLRRTLANVVRRRRDGKRVPFLGQGEVLAATIGANAEAERVSEIMVGLSATAAPDGTGFALVEETRIISGAMTGAMTGPEREVLLRGIAGLRLRYFGVLGQTGSADWQPRWVTAWQRTDRLPTLVEVSVDFPAADARRWPALVLPLGAGP</sequence>
<dbReference type="NCBIfam" id="TIGR02532">
    <property type="entry name" value="IV_pilin_GFxxxE"/>
    <property type="match status" value="1"/>
</dbReference>
<dbReference type="RefSeq" id="WP_091951542.1">
    <property type="nucleotide sequence ID" value="NZ_FOSV01000032.1"/>
</dbReference>
<evidence type="ECO:0000313" key="1">
    <source>
        <dbReference type="EMBL" id="SFL94536.1"/>
    </source>
</evidence>
<dbReference type="InterPro" id="IPR012902">
    <property type="entry name" value="N_methyl_site"/>
</dbReference>
<dbReference type="EMBL" id="FOSV01000032">
    <property type="protein sequence ID" value="SFL94536.1"/>
    <property type="molecule type" value="Genomic_DNA"/>
</dbReference>
<dbReference type="Proteomes" id="UP000198804">
    <property type="component" value="Unassembled WGS sequence"/>
</dbReference>
<dbReference type="AlphaFoldDB" id="A0A1I4LUJ8"/>
<proteinExistence type="predicted"/>
<dbReference type="InterPro" id="IPR045584">
    <property type="entry name" value="Pilin-like"/>
</dbReference>
<accession>A0A1I4LUJ8</accession>
<dbReference type="OrthoDB" id="8220660at2"/>
<keyword evidence="2" id="KW-1185">Reference proteome</keyword>
<dbReference type="PROSITE" id="PS00409">
    <property type="entry name" value="PROKAR_NTER_METHYL"/>
    <property type="match status" value="1"/>
</dbReference>
<gene>
    <name evidence="1" type="ORF">SAMN04488125_13210</name>
</gene>
<evidence type="ECO:0000313" key="2">
    <source>
        <dbReference type="Proteomes" id="UP000198804"/>
    </source>
</evidence>
<protein>
    <submittedName>
        <fullName evidence="1">General secretion pathway protein J</fullName>
    </submittedName>
</protein>
<name>A0A1I4LUJ8_9HYPH</name>
<dbReference type="STRING" id="414703.SAMN04488125_13210"/>
<dbReference type="SUPFAM" id="SSF54523">
    <property type="entry name" value="Pili subunits"/>
    <property type="match status" value="2"/>
</dbReference>
<dbReference type="Pfam" id="PF07963">
    <property type="entry name" value="N_methyl"/>
    <property type="match status" value="1"/>
</dbReference>